<sequence>MTAVMVELTATRTEENEELSFIDDAESFGADSLPGCGDDNPYQ</sequence>
<comment type="caution">
    <text evidence="2">The sequence shown here is derived from an EMBL/GenBank/DDBJ whole genome shotgun (WGS) entry which is preliminary data.</text>
</comment>
<reference evidence="2 3" key="1">
    <citation type="journal article" date="2019" name="Int. J. Syst. Evol. Microbiol.">
        <title>The Global Catalogue of Microorganisms (GCM) 10K type strain sequencing project: providing services to taxonomists for standard genome sequencing and annotation.</title>
        <authorList>
            <consortium name="The Broad Institute Genomics Platform"/>
            <consortium name="The Broad Institute Genome Sequencing Center for Infectious Disease"/>
            <person name="Wu L."/>
            <person name="Ma J."/>
        </authorList>
    </citation>
    <scope>NUCLEOTIDE SEQUENCE [LARGE SCALE GENOMIC DNA]</scope>
    <source>
        <strain evidence="2 3">JCM 12393</strain>
    </source>
</reference>
<dbReference type="RefSeq" id="WP_344332759.1">
    <property type="nucleotide sequence ID" value="NZ_BAAAKJ010000121.1"/>
</dbReference>
<keyword evidence="3" id="KW-1185">Reference proteome</keyword>
<dbReference type="EMBL" id="BAAAKJ010000121">
    <property type="protein sequence ID" value="GAA1392089.1"/>
    <property type="molecule type" value="Genomic_DNA"/>
</dbReference>
<name>A0ABN1XX86_9ACTN</name>
<protein>
    <submittedName>
        <fullName evidence="2">Uncharacterized protein</fullName>
    </submittedName>
</protein>
<proteinExistence type="predicted"/>
<organism evidence="2 3">
    <name type="scientific">Kitasatospora putterlickiae</name>
    <dbReference type="NCBI Taxonomy" id="221725"/>
    <lineage>
        <taxon>Bacteria</taxon>
        <taxon>Bacillati</taxon>
        <taxon>Actinomycetota</taxon>
        <taxon>Actinomycetes</taxon>
        <taxon>Kitasatosporales</taxon>
        <taxon>Streptomycetaceae</taxon>
        <taxon>Kitasatospora</taxon>
    </lineage>
</organism>
<accession>A0ABN1XX86</accession>
<evidence type="ECO:0000313" key="3">
    <source>
        <dbReference type="Proteomes" id="UP001499863"/>
    </source>
</evidence>
<evidence type="ECO:0000313" key="2">
    <source>
        <dbReference type="EMBL" id="GAA1392089.1"/>
    </source>
</evidence>
<evidence type="ECO:0000256" key="1">
    <source>
        <dbReference type="SAM" id="MobiDB-lite"/>
    </source>
</evidence>
<gene>
    <name evidence="2" type="ORF">GCM10009639_22940</name>
</gene>
<feature type="region of interest" description="Disordered" evidence="1">
    <location>
        <begin position="24"/>
        <end position="43"/>
    </location>
</feature>
<dbReference type="Proteomes" id="UP001499863">
    <property type="component" value="Unassembled WGS sequence"/>
</dbReference>